<dbReference type="AlphaFoldDB" id="A0AA37TQM8"/>
<dbReference type="InterPro" id="IPR016088">
    <property type="entry name" value="Chalcone_isomerase_3-sand"/>
</dbReference>
<dbReference type="Gene3D" id="3.50.70.10">
    <property type="match status" value="1"/>
</dbReference>
<dbReference type="InterPro" id="IPR036298">
    <property type="entry name" value="Chalcone_isomerase_sf"/>
</dbReference>
<proteinExistence type="predicted"/>
<sequence>MWKYLVAALAIVCAAPSFAKTVSGVELSDTISANEQQLTLNGAGVRSKFFIDLYVGSLYLSQANSDANAIINSDEISAIRLNITSGLITSDKLIEAIVEGFDLSTNGDTAAIQSRIDNFIAVFNEEIVKGDQYTFVFTPGTGVVGYKNGEQKVSIDGDDFRTALMGIWLGAKPAQKKLKQRMLGN</sequence>
<evidence type="ECO:0000256" key="1">
    <source>
        <dbReference type="SAM" id="SignalP"/>
    </source>
</evidence>
<name>A0AA37TQM8_9GAMM</name>
<reference evidence="3 4" key="1">
    <citation type="journal article" date="2014" name="Int. J. Syst. Evol. Microbiol.">
        <title>Complete genome sequence of Corynebacterium casei LMG S-19264T (=DSM 44701T), isolated from a smear-ripened cheese.</title>
        <authorList>
            <consortium name="US DOE Joint Genome Institute (JGI-PGF)"/>
            <person name="Walter F."/>
            <person name="Albersmeier A."/>
            <person name="Kalinowski J."/>
            <person name="Ruckert C."/>
        </authorList>
    </citation>
    <scope>NUCLEOTIDE SEQUENCE [LARGE SCALE GENOMIC DNA]</scope>
    <source>
        <strain evidence="3 4">NBRC 112785</strain>
    </source>
</reference>
<evidence type="ECO:0000313" key="3">
    <source>
        <dbReference type="EMBL" id="GLS83625.1"/>
    </source>
</evidence>
<dbReference type="SUPFAM" id="SSF54626">
    <property type="entry name" value="Chalcone isomerase"/>
    <property type="match status" value="1"/>
</dbReference>
<dbReference type="Pfam" id="PF16036">
    <property type="entry name" value="Chalcone_3"/>
    <property type="match status" value="1"/>
</dbReference>
<gene>
    <name evidence="3" type="ORF">GCM10007894_16020</name>
</gene>
<dbReference type="RefSeq" id="WP_095498663.1">
    <property type="nucleotide sequence ID" value="NZ_BSPO01000003.1"/>
</dbReference>
<dbReference type="GO" id="GO:0016872">
    <property type="term" value="F:intramolecular lyase activity"/>
    <property type="evidence" value="ECO:0007669"/>
    <property type="project" value="InterPro"/>
</dbReference>
<protein>
    <submittedName>
        <fullName evidence="3">Chalcone isomerase</fullName>
    </submittedName>
</protein>
<feature type="signal peptide" evidence="1">
    <location>
        <begin position="1"/>
        <end position="19"/>
    </location>
</feature>
<dbReference type="InterPro" id="IPR016087">
    <property type="entry name" value="Chalcone_isomerase"/>
</dbReference>
<dbReference type="Proteomes" id="UP001157439">
    <property type="component" value="Unassembled WGS sequence"/>
</dbReference>
<evidence type="ECO:0000259" key="2">
    <source>
        <dbReference type="Pfam" id="PF16036"/>
    </source>
</evidence>
<accession>A0AA37TQM8</accession>
<organism evidence="3 4">
    <name type="scientific">Paraferrimonas haliotis</name>
    <dbReference type="NCBI Taxonomy" id="2013866"/>
    <lineage>
        <taxon>Bacteria</taxon>
        <taxon>Pseudomonadati</taxon>
        <taxon>Pseudomonadota</taxon>
        <taxon>Gammaproteobacteria</taxon>
        <taxon>Alteromonadales</taxon>
        <taxon>Ferrimonadaceae</taxon>
        <taxon>Paraferrimonas</taxon>
    </lineage>
</organism>
<keyword evidence="3" id="KW-0413">Isomerase</keyword>
<feature type="chain" id="PRO_5041328716" evidence="1">
    <location>
        <begin position="20"/>
        <end position="185"/>
    </location>
</feature>
<comment type="caution">
    <text evidence="3">The sequence shown here is derived from an EMBL/GenBank/DDBJ whole genome shotgun (WGS) entry which is preliminary data.</text>
</comment>
<dbReference type="EMBL" id="BSPO01000003">
    <property type="protein sequence ID" value="GLS83625.1"/>
    <property type="molecule type" value="Genomic_DNA"/>
</dbReference>
<feature type="domain" description="Chalcone isomerase" evidence="2">
    <location>
        <begin position="19"/>
        <end position="184"/>
    </location>
</feature>
<evidence type="ECO:0000313" key="4">
    <source>
        <dbReference type="Proteomes" id="UP001157439"/>
    </source>
</evidence>
<keyword evidence="4" id="KW-1185">Reference proteome</keyword>
<keyword evidence="1" id="KW-0732">Signal</keyword>